<name>A0A926EPZ8_9FIRM</name>
<dbReference type="InterPro" id="IPR036388">
    <property type="entry name" value="WH-like_DNA-bd_sf"/>
</dbReference>
<dbReference type="SMART" id="SM00866">
    <property type="entry name" value="UTRA"/>
    <property type="match status" value="1"/>
</dbReference>
<dbReference type="InterPro" id="IPR050679">
    <property type="entry name" value="Bact_HTH_transcr_reg"/>
</dbReference>
<dbReference type="Pfam" id="PF00392">
    <property type="entry name" value="GntR"/>
    <property type="match status" value="1"/>
</dbReference>
<keyword evidence="3" id="KW-0804">Transcription</keyword>
<dbReference type="CDD" id="cd07377">
    <property type="entry name" value="WHTH_GntR"/>
    <property type="match status" value="1"/>
</dbReference>
<dbReference type="RefSeq" id="WP_262395056.1">
    <property type="nucleotide sequence ID" value="NZ_JACRTD010000004.1"/>
</dbReference>
<evidence type="ECO:0000259" key="4">
    <source>
        <dbReference type="PROSITE" id="PS50949"/>
    </source>
</evidence>
<dbReference type="GO" id="GO:0045892">
    <property type="term" value="P:negative regulation of DNA-templated transcription"/>
    <property type="evidence" value="ECO:0007669"/>
    <property type="project" value="TreeGrafter"/>
</dbReference>
<keyword evidence="2" id="KW-0238">DNA-binding</keyword>
<dbReference type="InterPro" id="IPR011663">
    <property type="entry name" value="UTRA"/>
</dbReference>
<protein>
    <submittedName>
        <fullName evidence="5">GntR family transcriptional regulator</fullName>
    </submittedName>
</protein>
<dbReference type="InterPro" id="IPR028978">
    <property type="entry name" value="Chorismate_lyase_/UTRA_dom_sf"/>
</dbReference>
<dbReference type="Pfam" id="PF07702">
    <property type="entry name" value="UTRA"/>
    <property type="match status" value="1"/>
</dbReference>
<organism evidence="5 6">
    <name type="scientific">Youxingia wuxianensis</name>
    <dbReference type="NCBI Taxonomy" id="2763678"/>
    <lineage>
        <taxon>Bacteria</taxon>
        <taxon>Bacillati</taxon>
        <taxon>Bacillota</taxon>
        <taxon>Clostridia</taxon>
        <taxon>Eubacteriales</taxon>
        <taxon>Oscillospiraceae</taxon>
        <taxon>Youxingia</taxon>
    </lineage>
</organism>
<dbReference type="Proteomes" id="UP000623678">
    <property type="component" value="Unassembled WGS sequence"/>
</dbReference>
<dbReference type="EMBL" id="JACRTD010000004">
    <property type="protein sequence ID" value="MBC8585272.1"/>
    <property type="molecule type" value="Genomic_DNA"/>
</dbReference>
<reference evidence="5" key="1">
    <citation type="submission" date="2020-08" db="EMBL/GenBank/DDBJ databases">
        <title>Genome public.</title>
        <authorList>
            <person name="Liu C."/>
            <person name="Sun Q."/>
        </authorList>
    </citation>
    <scope>NUCLEOTIDE SEQUENCE</scope>
    <source>
        <strain evidence="5">NSJ-64</strain>
    </source>
</reference>
<evidence type="ECO:0000256" key="2">
    <source>
        <dbReference type="ARBA" id="ARBA00023125"/>
    </source>
</evidence>
<accession>A0A926EPZ8</accession>
<feature type="domain" description="HTH gntR-type" evidence="4">
    <location>
        <begin position="6"/>
        <end position="74"/>
    </location>
</feature>
<dbReference type="Gene3D" id="1.10.10.10">
    <property type="entry name" value="Winged helix-like DNA-binding domain superfamily/Winged helix DNA-binding domain"/>
    <property type="match status" value="1"/>
</dbReference>
<evidence type="ECO:0000256" key="3">
    <source>
        <dbReference type="ARBA" id="ARBA00023163"/>
    </source>
</evidence>
<keyword evidence="1" id="KW-0805">Transcription regulation</keyword>
<dbReference type="SMART" id="SM00345">
    <property type="entry name" value="HTH_GNTR"/>
    <property type="match status" value="1"/>
</dbReference>
<dbReference type="Gene3D" id="3.40.1410.10">
    <property type="entry name" value="Chorismate lyase-like"/>
    <property type="match status" value="1"/>
</dbReference>
<evidence type="ECO:0000313" key="6">
    <source>
        <dbReference type="Proteomes" id="UP000623678"/>
    </source>
</evidence>
<evidence type="ECO:0000313" key="5">
    <source>
        <dbReference type="EMBL" id="MBC8585272.1"/>
    </source>
</evidence>
<keyword evidence="6" id="KW-1185">Reference proteome</keyword>
<evidence type="ECO:0000256" key="1">
    <source>
        <dbReference type="ARBA" id="ARBA00023015"/>
    </source>
</evidence>
<dbReference type="InterPro" id="IPR036390">
    <property type="entry name" value="WH_DNA-bd_sf"/>
</dbReference>
<comment type="caution">
    <text evidence="5">The sequence shown here is derived from an EMBL/GenBank/DDBJ whole genome shotgun (WGS) entry which is preliminary data.</text>
</comment>
<dbReference type="AlphaFoldDB" id="A0A926EPZ8"/>
<dbReference type="SUPFAM" id="SSF64288">
    <property type="entry name" value="Chorismate lyase-like"/>
    <property type="match status" value="1"/>
</dbReference>
<gene>
    <name evidence="5" type="ORF">H8705_06715</name>
</gene>
<dbReference type="PROSITE" id="PS50949">
    <property type="entry name" value="HTH_GNTR"/>
    <property type="match status" value="1"/>
</dbReference>
<dbReference type="GO" id="GO:0003700">
    <property type="term" value="F:DNA-binding transcription factor activity"/>
    <property type="evidence" value="ECO:0007669"/>
    <property type="project" value="InterPro"/>
</dbReference>
<dbReference type="GO" id="GO:0003677">
    <property type="term" value="F:DNA binding"/>
    <property type="evidence" value="ECO:0007669"/>
    <property type="project" value="UniProtKB-KW"/>
</dbReference>
<sequence length="239" mass="27804">MDSYKPKPRDEAAETIECFIIRNNLCPHDKLPSQREMCAMWSFNRVTLCSAIERLTQEGKLYSRPGSGVYVAPPKIQRNLLRLQSPTDYAREEGTQLQTKNLSFTVMPCTRQLSQKLHIPLGRPVYKLVRLRMINQVPSEIDTSYLDAQKVPDLENYNLETRSLYEILRTQYRFQLTGGEENISITYADPMEAKFLEIPENTGVFYLSGTVWDEQKTPLEYYKSLVRSELLKYSSTLRR</sequence>
<dbReference type="SUPFAM" id="SSF46785">
    <property type="entry name" value="Winged helix' DNA-binding domain"/>
    <property type="match status" value="1"/>
</dbReference>
<proteinExistence type="predicted"/>
<dbReference type="PANTHER" id="PTHR44846">
    <property type="entry name" value="MANNOSYL-D-GLYCERATE TRANSPORT/METABOLISM SYSTEM REPRESSOR MNGR-RELATED"/>
    <property type="match status" value="1"/>
</dbReference>
<dbReference type="PANTHER" id="PTHR44846:SF1">
    <property type="entry name" value="MANNOSYL-D-GLYCERATE TRANSPORT_METABOLISM SYSTEM REPRESSOR MNGR-RELATED"/>
    <property type="match status" value="1"/>
</dbReference>
<dbReference type="InterPro" id="IPR000524">
    <property type="entry name" value="Tscrpt_reg_HTH_GntR"/>
</dbReference>